<gene>
    <name evidence="2" type="ORF">EPA93_46645</name>
</gene>
<dbReference type="KEGG" id="kbs:EPA93_46645"/>
<dbReference type="InterPro" id="IPR003018">
    <property type="entry name" value="GAF"/>
</dbReference>
<dbReference type="InterPro" id="IPR029016">
    <property type="entry name" value="GAF-like_dom_sf"/>
</dbReference>
<dbReference type="Gene3D" id="3.30.450.40">
    <property type="match status" value="1"/>
</dbReference>
<evidence type="ECO:0000313" key="2">
    <source>
        <dbReference type="EMBL" id="QBD83048.1"/>
    </source>
</evidence>
<dbReference type="Pfam" id="PF13185">
    <property type="entry name" value="GAF_2"/>
    <property type="match status" value="1"/>
</dbReference>
<keyword evidence="3" id="KW-1185">Reference proteome</keyword>
<dbReference type="AlphaFoldDB" id="A0A4P6K432"/>
<evidence type="ECO:0000313" key="3">
    <source>
        <dbReference type="Proteomes" id="UP000290365"/>
    </source>
</evidence>
<sequence length="322" mass="36881">MDEPQTWRELLGKVTSNPYERQRIADAIGINAITLTRWVLHKSNPRQDNLRPLLETLPTYREQFIELISREYPDFLETSIVEDIPPEIPSAFYARVLHAHTTSPQLLRAATIRILILQQILGHLDPFEAGLAVIIAQCVPPSQGKIRSLRITQGRGTPPWERHIEYQTLFLGAESQAGQAILSGHRIVIQSKQQKLRAFPTHHVQMEESTVAYPILRADRVAGCLCLSSTQANYFTHIHLDLIRRYADLMVFAFEHDEFYSLCNIELGIMPAQSVQQQILAHFQRRVTEYVLHAMQSRTPLTRPKAEQIVWKELEGELLSLA</sequence>
<dbReference type="RefSeq" id="WP_129894116.1">
    <property type="nucleotide sequence ID" value="NZ_CP035758.1"/>
</dbReference>
<name>A0A4P6K432_KTERU</name>
<evidence type="ECO:0000259" key="1">
    <source>
        <dbReference type="Pfam" id="PF13185"/>
    </source>
</evidence>
<dbReference type="OrthoDB" id="156291at2"/>
<dbReference type="Proteomes" id="UP000290365">
    <property type="component" value="Chromosome"/>
</dbReference>
<reference evidence="2 3" key="1">
    <citation type="submission" date="2019-01" db="EMBL/GenBank/DDBJ databases">
        <title>Ktedonosporobacter rubrisoli SCAWS-G2.</title>
        <authorList>
            <person name="Huang Y."/>
            <person name="Yan B."/>
        </authorList>
    </citation>
    <scope>NUCLEOTIDE SEQUENCE [LARGE SCALE GENOMIC DNA]</scope>
    <source>
        <strain evidence="2 3">SCAWS-G2</strain>
    </source>
</reference>
<dbReference type="EMBL" id="CP035758">
    <property type="protein sequence ID" value="QBD83048.1"/>
    <property type="molecule type" value="Genomic_DNA"/>
</dbReference>
<accession>A0A4P6K432</accession>
<protein>
    <submittedName>
        <fullName evidence="2">GAF domain-containing protein</fullName>
    </submittedName>
</protein>
<organism evidence="2 3">
    <name type="scientific">Ktedonosporobacter rubrisoli</name>
    <dbReference type="NCBI Taxonomy" id="2509675"/>
    <lineage>
        <taxon>Bacteria</taxon>
        <taxon>Bacillati</taxon>
        <taxon>Chloroflexota</taxon>
        <taxon>Ktedonobacteria</taxon>
        <taxon>Ktedonobacterales</taxon>
        <taxon>Ktedonosporobacteraceae</taxon>
        <taxon>Ktedonosporobacter</taxon>
    </lineage>
</organism>
<feature type="domain" description="GAF" evidence="1">
    <location>
        <begin position="169"/>
        <end position="255"/>
    </location>
</feature>
<proteinExistence type="predicted"/>
<dbReference type="SUPFAM" id="SSF55781">
    <property type="entry name" value="GAF domain-like"/>
    <property type="match status" value="1"/>
</dbReference>